<dbReference type="Pfam" id="PF13181">
    <property type="entry name" value="TPR_8"/>
    <property type="match status" value="1"/>
</dbReference>
<dbReference type="STRING" id="37001.A0A1A9WVN9"/>
<comment type="similarity">
    <text evidence="3">Belongs to the peroxisomal targeting signal receptor family.</text>
</comment>
<dbReference type="GO" id="GO:0005052">
    <property type="term" value="F:peroxisome matrix targeting signal-1 binding"/>
    <property type="evidence" value="ECO:0007669"/>
    <property type="project" value="TreeGrafter"/>
</dbReference>
<dbReference type="InterPro" id="IPR011990">
    <property type="entry name" value="TPR-like_helical_dom_sf"/>
</dbReference>
<evidence type="ECO:0000256" key="3">
    <source>
        <dbReference type="ARBA" id="ARBA00005348"/>
    </source>
</evidence>
<proteinExistence type="inferred from homology"/>
<evidence type="ECO:0000313" key="9">
    <source>
        <dbReference type="EnsemblMetazoa" id="GBRI034174-PA"/>
    </source>
</evidence>
<dbReference type="Pfam" id="PF13432">
    <property type="entry name" value="TPR_16"/>
    <property type="match status" value="1"/>
</dbReference>
<dbReference type="GO" id="GO:0016560">
    <property type="term" value="P:protein import into peroxisome matrix, docking"/>
    <property type="evidence" value="ECO:0007669"/>
    <property type="project" value="TreeGrafter"/>
</dbReference>
<evidence type="ECO:0000313" key="10">
    <source>
        <dbReference type="Proteomes" id="UP000091820"/>
    </source>
</evidence>
<name>A0A1A9WVN9_9MUSC</name>
<sequence>MSLRQLVEGDCGGVNPLMRLGNQFMKDAAHKDEGIVQAQFERSMRQDEEMINEFLGQVGGPPQSFHLETLLQEMREIEKTAQMGNSHLQPAPKVIDEVAGQWSQELGDRVNVPHSTCNARMIHVQPQQQQLTHVNEFFDDSTVVSSHLERGFPHLAICPQYPTSLFENEQTNLTEKFFDEVRDLEEKVAEDWVHDYEISNENNAQITADYNEKFWSRVQDAWSKMSENLEHPWLSEFDENYDPYKEYKFAEDNPMQELPDAFEKGKEYLSKGDIPSAVLCFEVAAQNDPNNAEVWELLGISQAENEMDPQGIAALKRSLELVADNQRAIMALAVCYTNESMQSQAVKMLYNWLQINPKYKHLITAESEISNDTSTPSFPSTVIKSNKLEEVQNLYLQAVRLNSQQIDAEVQEALGVFYNLSAEYDKAVDCFRAALQVQPQNAKIWNRLGASLANGSRSVEAVEAYQRALELEPGFIRVRYNVGVCCLNLKAYKQAVEHFLTALNMQANVAAKREMPAASAASTITAGQQHMSESIWNTLKMVISLMGRNDLQGNVSDRDLVALNEAFKDADE</sequence>
<feature type="repeat" description="TPR" evidence="8">
    <location>
        <begin position="442"/>
        <end position="475"/>
    </location>
</feature>
<evidence type="ECO:0000256" key="8">
    <source>
        <dbReference type="PROSITE-ProRule" id="PRU00339"/>
    </source>
</evidence>
<keyword evidence="6 8" id="KW-0802">TPR repeat</keyword>
<dbReference type="InterPro" id="IPR024111">
    <property type="entry name" value="PEX5/PEX5L"/>
</dbReference>
<reference evidence="10" key="1">
    <citation type="submission" date="2014-03" db="EMBL/GenBank/DDBJ databases">
        <authorList>
            <person name="Aksoy S."/>
            <person name="Warren W."/>
            <person name="Wilson R.K."/>
        </authorList>
    </citation>
    <scope>NUCLEOTIDE SEQUENCE [LARGE SCALE GENOMIC DNA]</scope>
    <source>
        <strain evidence="10">IAEA</strain>
    </source>
</reference>
<dbReference type="EnsemblMetazoa" id="GBRI034174-RA">
    <property type="protein sequence ID" value="GBRI034174-PA"/>
    <property type="gene ID" value="GBRI034174"/>
</dbReference>
<keyword evidence="4" id="KW-0963">Cytoplasm</keyword>
<keyword evidence="5" id="KW-0677">Repeat</keyword>
<dbReference type="PANTHER" id="PTHR10130">
    <property type="entry name" value="PEROXISOMAL TARGETING SIGNAL 1 RECEPTOR PEX5"/>
    <property type="match status" value="1"/>
</dbReference>
<dbReference type="AlphaFoldDB" id="A0A1A9WVN9"/>
<reference evidence="9" key="2">
    <citation type="submission" date="2020-05" db="UniProtKB">
        <authorList>
            <consortium name="EnsemblMetazoa"/>
        </authorList>
    </citation>
    <scope>IDENTIFICATION</scope>
    <source>
        <strain evidence="9">IAEA</strain>
    </source>
</reference>
<evidence type="ECO:0000256" key="4">
    <source>
        <dbReference type="ARBA" id="ARBA00022490"/>
    </source>
</evidence>
<dbReference type="SMART" id="SM00028">
    <property type="entry name" value="TPR"/>
    <property type="match status" value="6"/>
</dbReference>
<evidence type="ECO:0000256" key="5">
    <source>
        <dbReference type="ARBA" id="ARBA00022737"/>
    </source>
</evidence>
<comment type="subcellular location">
    <subcellularLocation>
        <location evidence="2">Cytoplasm</location>
    </subcellularLocation>
    <subcellularLocation>
        <location evidence="1">Peroxisome</location>
    </subcellularLocation>
</comment>
<protein>
    <submittedName>
        <fullName evidence="9">Uncharacterized protein</fullName>
    </submittedName>
</protein>
<evidence type="ECO:0000256" key="2">
    <source>
        <dbReference type="ARBA" id="ARBA00004496"/>
    </source>
</evidence>
<dbReference type="Proteomes" id="UP000091820">
    <property type="component" value="Unassembled WGS sequence"/>
</dbReference>
<dbReference type="Gene3D" id="1.25.40.10">
    <property type="entry name" value="Tetratricopeptide repeat domain"/>
    <property type="match status" value="1"/>
</dbReference>
<evidence type="ECO:0000256" key="6">
    <source>
        <dbReference type="ARBA" id="ARBA00022803"/>
    </source>
</evidence>
<dbReference type="PANTHER" id="PTHR10130:SF0">
    <property type="entry name" value="GH08708P"/>
    <property type="match status" value="1"/>
</dbReference>
<evidence type="ECO:0000256" key="1">
    <source>
        <dbReference type="ARBA" id="ARBA00004275"/>
    </source>
</evidence>
<keyword evidence="7" id="KW-0576">Peroxisome</keyword>
<evidence type="ECO:0000256" key="7">
    <source>
        <dbReference type="ARBA" id="ARBA00023140"/>
    </source>
</evidence>
<dbReference type="PROSITE" id="PS50005">
    <property type="entry name" value="TPR"/>
    <property type="match status" value="2"/>
</dbReference>
<accession>A0A1A9WVN9</accession>
<dbReference type="InterPro" id="IPR019734">
    <property type="entry name" value="TPR_rpt"/>
</dbReference>
<dbReference type="GO" id="GO:0005829">
    <property type="term" value="C:cytosol"/>
    <property type="evidence" value="ECO:0007669"/>
    <property type="project" value="TreeGrafter"/>
</dbReference>
<keyword evidence="10" id="KW-1185">Reference proteome</keyword>
<dbReference type="VEuPathDB" id="VectorBase:GBRI034174"/>
<organism evidence="9 10">
    <name type="scientific">Glossina brevipalpis</name>
    <dbReference type="NCBI Taxonomy" id="37001"/>
    <lineage>
        <taxon>Eukaryota</taxon>
        <taxon>Metazoa</taxon>
        <taxon>Ecdysozoa</taxon>
        <taxon>Arthropoda</taxon>
        <taxon>Hexapoda</taxon>
        <taxon>Insecta</taxon>
        <taxon>Pterygota</taxon>
        <taxon>Neoptera</taxon>
        <taxon>Endopterygota</taxon>
        <taxon>Diptera</taxon>
        <taxon>Brachycera</taxon>
        <taxon>Muscomorpha</taxon>
        <taxon>Hippoboscoidea</taxon>
        <taxon>Glossinidae</taxon>
        <taxon>Glossina</taxon>
    </lineage>
</organism>
<dbReference type="GO" id="GO:0005778">
    <property type="term" value="C:peroxisomal membrane"/>
    <property type="evidence" value="ECO:0007669"/>
    <property type="project" value="TreeGrafter"/>
</dbReference>
<feature type="repeat" description="TPR" evidence="8">
    <location>
        <begin position="408"/>
        <end position="441"/>
    </location>
</feature>
<dbReference type="SUPFAM" id="SSF48452">
    <property type="entry name" value="TPR-like"/>
    <property type="match status" value="1"/>
</dbReference>